<sequence>MALRSRQTAGGEPQRSGSIVTTPVAATPRVATEDGRPTVTGWLRLGKDGRLSAYAPATGGVARWTETRPGGAWTGPELVAPGKGLQSHLSVAQGPDGYVHLAALRQTPIEDGGTWTELVHAIQYQTGRPVKNWAVVGSPYPRRDWKLGLRMGHPSVGVDSLGNAQIVVRNAFGGVSARGQEPSGKWAGWADLNGNGADRSISVVAAEGGRMFIHAPSDDGIMRFRRAAADAKFERVDKLPGHPETATVNGLETGEDGSVTFFLRDADSGELRAWRGDGPMESLGGRGSGPVAVLRKEIDGVDCTVLAQRDRDGRPAIAAYPTEQEEAGVTWTPTGEVCVGAPALTVDADGRVVLGVFTVDGGLRITRQRTDEPGLALEAWQQV</sequence>
<evidence type="ECO:0000313" key="3">
    <source>
        <dbReference type="Proteomes" id="UP000271554"/>
    </source>
</evidence>
<dbReference type="KEGG" id="shun:DWB77_01850"/>
<dbReference type="RefSeq" id="WP_216826840.1">
    <property type="nucleotide sequence ID" value="NZ_CP032698.1"/>
</dbReference>
<protein>
    <submittedName>
        <fullName evidence="2">Uncharacterized protein</fullName>
    </submittedName>
</protein>
<feature type="region of interest" description="Disordered" evidence="1">
    <location>
        <begin position="1"/>
        <end position="26"/>
    </location>
</feature>
<keyword evidence="3" id="KW-1185">Reference proteome</keyword>
<reference evidence="2 3" key="1">
    <citation type="submission" date="2018-10" db="EMBL/GenBank/DDBJ databases">
        <title>Relationship between Morphology and Antimicrobial Activity in Streptomyces.</title>
        <authorList>
            <person name="Kang H.J."/>
            <person name="Kim S.B."/>
        </authorList>
    </citation>
    <scope>NUCLEOTIDE SEQUENCE [LARGE SCALE GENOMIC DNA]</scope>
    <source>
        <strain evidence="2 3">BH38</strain>
    </source>
</reference>
<gene>
    <name evidence="2" type="ORF">DWB77_01850</name>
</gene>
<accession>A0A387HG29</accession>
<dbReference type="SUPFAM" id="SSF89372">
    <property type="entry name" value="Fucose-specific lectin"/>
    <property type="match status" value="1"/>
</dbReference>
<evidence type="ECO:0000256" key="1">
    <source>
        <dbReference type="SAM" id="MobiDB-lite"/>
    </source>
</evidence>
<evidence type="ECO:0000313" key="2">
    <source>
        <dbReference type="EMBL" id="AYG79732.1"/>
    </source>
</evidence>
<name>A0A387HG29_9ACTN</name>
<dbReference type="EMBL" id="CP032698">
    <property type="protein sequence ID" value="AYG79732.1"/>
    <property type="molecule type" value="Genomic_DNA"/>
</dbReference>
<organism evidence="2 3">
    <name type="scientific">Streptomyces hundungensis</name>
    <dbReference type="NCBI Taxonomy" id="1077946"/>
    <lineage>
        <taxon>Bacteria</taxon>
        <taxon>Bacillati</taxon>
        <taxon>Actinomycetota</taxon>
        <taxon>Actinomycetes</taxon>
        <taxon>Kitasatosporales</taxon>
        <taxon>Streptomycetaceae</taxon>
        <taxon>Streptomyces</taxon>
    </lineage>
</organism>
<proteinExistence type="predicted"/>
<dbReference type="Proteomes" id="UP000271554">
    <property type="component" value="Chromosome"/>
</dbReference>
<dbReference type="AlphaFoldDB" id="A0A387HG29"/>